<sequence length="44" mass="5044">MIINISVSMKVADKLLFATFPYILGSKLQKIESINLNKFIFIKI</sequence>
<dbReference type="Proteomes" id="UP000007038">
    <property type="component" value="Chromosome"/>
</dbReference>
<dbReference type="KEGG" id="lso:CKC_05210"/>
<dbReference type="HOGENOM" id="CLU_3218196_0_0_5"/>
<name>E4UDW0_LIBSC</name>
<evidence type="ECO:0000313" key="1">
    <source>
        <dbReference type="EMBL" id="ADR52788.1"/>
    </source>
</evidence>
<accession>E4UDW0</accession>
<proteinExistence type="predicted"/>
<dbReference type="EMBL" id="CP002371">
    <property type="protein sequence ID" value="ADR52788.1"/>
    <property type="molecule type" value="Genomic_DNA"/>
</dbReference>
<gene>
    <name evidence="1" type="ordered locus">CKC_05210</name>
</gene>
<reference key="2">
    <citation type="submission" date="2010-11" db="EMBL/GenBank/DDBJ databases">
        <authorList>
            <person name="Lin H."/>
            <person name="Doddapaneni H.V."/>
            <person name="Lou B."/>
            <person name="Civerolo E.L."/>
            <person name="Chen C."/>
            <person name="Duan Y."/>
            <person name="Zhou L."/>
            <person name="Glynn J."/>
        </authorList>
    </citation>
    <scope>NUCLEOTIDE SEQUENCE</scope>
    <source>
        <strain>CLso-ZC1</strain>
    </source>
</reference>
<reference evidence="2" key="1">
    <citation type="submission" date="2010-11" db="EMBL/GenBank/DDBJ databases">
        <title>Complete genome sequence of Candidatus Liberibacter solanacearum CLso-ZC1.</title>
        <authorList>
            <person name="Lin H."/>
            <person name="Doddapaneni H.V."/>
            <person name="Lou B."/>
            <person name="Civerolo E.L."/>
            <person name="Chen C."/>
            <person name="Duan Y."/>
            <person name="Zhou L."/>
            <person name="Glynn J."/>
        </authorList>
    </citation>
    <scope>NUCLEOTIDE SEQUENCE [LARGE SCALE GENOMIC DNA]</scope>
    <source>
        <strain evidence="2">CLso-ZC1</strain>
    </source>
</reference>
<dbReference type="AlphaFoldDB" id="E4UDW0"/>
<evidence type="ECO:0000313" key="2">
    <source>
        <dbReference type="Proteomes" id="UP000007038"/>
    </source>
</evidence>
<reference evidence="1 2" key="3">
    <citation type="journal article" date="2011" name="PLoS ONE">
        <title>The Complete Genome Sequence of 'Candidatus Liberibacter solanacearum', the Bacterium Associated with Potato Zebra Chip Disease.</title>
        <authorList>
            <person name="Lin H."/>
            <person name="Lou B."/>
            <person name="Glynn J.M."/>
            <person name="Doddapaneni H."/>
            <person name="Civerolo E.L."/>
            <person name="Chen C."/>
            <person name="Duan Y."/>
            <person name="Zhou L."/>
            <person name="Vahling C.M."/>
        </authorList>
    </citation>
    <scope>NUCLEOTIDE SEQUENCE [LARGE SCALE GENOMIC DNA]</scope>
    <source>
        <strain evidence="1 2">CLso-ZC1</strain>
    </source>
</reference>
<protein>
    <submittedName>
        <fullName evidence="1">Uncharacterized protein</fullName>
    </submittedName>
</protein>
<organism evidence="1 2">
    <name type="scientific">Liberibacter solanacearum (strain CLso-ZC1)</name>
    <dbReference type="NCBI Taxonomy" id="658172"/>
    <lineage>
        <taxon>Bacteria</taxon>
        <taxon>Pseudomonadati</taxon>
        <taxon>Pseudomonadota</taxon>
        <taxon>Alphaproteobacteria</taxon>
        <taxon>Hyphomicrobiales</taxon>
        <taxon>Rhizobiaceae</taxon>
        <taxon>Liberibacter</taxon>
    </lineage>
</organism>